<dbReference type="OrthoDB" id="5639168at2"/>
<dbReference type="Proteomes" id="UP000054422">
    <property type="component" value="Unassembled WGS sequence"/>
</dbReference>
<dbReference type="EMBL" id="JNCF01000026">
    <property type="protein sequence ID" value="KGP63085.1"/>
    <property type="molecule type" value="Genomic_DNA"/>
</dbReference>
<dbReference type="AlphaFoldDB" id="A0A0A2SPM7"/>
<proteinExistence type="predicted"/>
<evidence type="ECO:0000313" key="2">
    <source>
        <dbReference type="Proteomes" id="UP000054422"/>
    </source>
</evidence>
<organism evidence="1 2">
    <name type="scientific">Legionella norrlandica</name>
    <dbReference type="NCBI Taxonomy" id="1498499"/>
    <lineage>
        <taxon>Bacteria</taxon>
        <taxon>Pseudomonadati</taxon>
        <taxon>Pseudomonadota</taxon>
        <taxon>Gammaproteobacteria</taxon>
        <taxon>Legionellales</taxon>
        <taxon>Legionellaceae</taxon>
        <taxon>Legionella</taxon>
    </lineage>
</organism>
<name>A0A0A2SPM7_9GAMM</name>
<comment type="caution">
    <text evidence="1">The sequence shown here is derived from an EMBL/GenBank/DDBJ whole genome shotgun (WGS) entry which is preliminary data.</text>
</comment>
<reference evidence="1 2" key="1">
    <citation type="submission" date="2014-05" db="EMBL/GenBank/DDBJ databases">
        <authorList>
            <person name="Rizzardi K."/>
            <person name="Winiecka-Krusnell J."/>
            <person name="Ramliden M."/>
            <person name="Alm E."/>
            <person name="Andersson S."/>
            <person name="Byfors S."/>
        </authorList>
    </citation>
    <scope>NUCLEOTIDE SEQUENCE [LARGE SCALE GENOMIC DNA]</scope>
    <source>
        <strain evidence="1 2">LEGN</strain>
    </source>
</reference>
<accession>A0A0A2SPM7</accession>
<sequence>MNNIELIKKAAEESVNYINEHIQACNISNRKKDNKFFAPLVYLCQKKCDAILGNVEISLLERLLQCADVIEQYQAGNCMQQAFLAFKQLITKFIQLELSNNQSCIPMSIMTTSNHSFLIINNNIVCDPFFKFVGDLKDYKYSGKRREEYFGIRSDWTCFDGIIYDENSIHFADRFLKNTVSCDDSTKMSRAGTH</sequence>
<keyword evidence="2" id="KW-1185">Reference proteome</keyword>
<dbReference type="RefSeq" id="WP_052117620.1">
    <property type="nucleotide sequence ID" value="NZ_JNCF01000026.1"/>
</dbReference>
<evidence type="ECO:0000313" key="1">
    <source>
        <dbReference type="EMBL" id="KGP63085.1"/>
    </source>
</evidence>
<gene>
    <name evidence="1" type="ORF">EP47_04655</name>
</gene>
<protein>
    <submittedName>
        <fullName evidence="1">Uncharacterized protein</fullName>
    </submittedName>
</protein>